<feature type="transmembrane region" description="Helical" evidence="1">
    <location>
        <begin position="456"/>
        <end position="477"/>
    </location>
</feature>
<dbReference type="InterPro" id="IPR036259">
    <property type="entry name" value="MFS_trans_sf"/>
</dbReference>
<gene>
    <name evidence="2" type="ORF">TTHERM_00285310</name>
</gene>
<dbReference type="Gene3D" id="1.20.1250.20">
    <property type="entry name" value="MFS general substrate transporter like domains"/>
    <property type="match status" value="1"/>
</dbReference>
<feature type="transmembrane region" description="Helical" evidence="1">
    <location>
        <begin position="388"/>
        <end position="408"/>
    </location>
</feature>
<protein>
    <submittedName>
        <fullName evidence="2">Transmembrane protein, putative</fullName>
    </submittedName>
</protein>
<accession>I7M8J5</accession>
<feature type="transmembrane region" description="Helical" evidence="1">
    <location>
        <begin position="360"/>
        <end position="382"/>
    </location>
</feature>
<keyword evidence="1" id="KW-0472">Membrane</keyword>
<sequence length="507" mass="58811">MKKTKLFNDVLFKNNSVIRRIKSSIVSTKQIVNFNGYITSGPLLQNKQLMRVRGKHFLVAISLAFLLINFIYSHQSLLISFIGNDIVSPTFRSIDIGSFSLYCNMSNILIPLLLGYLSDYISIGYLLMITLIANFFSNIILSIFLIYGGVQQYLLMQILWQIANEGIQNACFNLLYEYSNITKQQTIYYSIFTIVGYCIPRSIPLISDLFLSQQNTDYIEQTINHKNYYAYFYIVLNVISTSFLMYVVRKNDRKELEEFLLDMKYFMVRISPAQKPDFFQAVKKIIIQNKPLMKQFFYSAVLVGISSVLMSPKFYSSVLQMKNIEFTYEPYMFSKLCQISSGLLLLPFGKKVDQTQSELFKLKIFQACFIAIAILYSLLQILRFIDNYYVVTIYLGIFACILGICYYFNFMTIMGTIYLKSGYLSRGMGFGVFSCCYNLSNTIFQYILYYLAFDNIFNFSIILFFIAVLVGLLHFYYQIKNNSDDQNRNSQLDSFDVSSNRPSNTSN</sequence>
<evidence type="ECO:0000256" key="1">
    <source>
        <dbReference type="SAM" id="Phobius"/>
    </source>
</evidence>
<feature type="transmembrane region" description="Helical" evidence="1">
    <location>
        <begin position="296"/>
        <end position="315"/>
    </location>
</feature>
<dbReference type="SUPFAM" id="SSF103473">
    <property type="entry name" value="MFS general substrate transporter"/>
    <property type="match status" value="1"/>
</dbReference>
<keyword evidence="1" id="KW-1133">Transmembrane helix</keyword>
<evidence type="ECO:0000313" key="3">
    <source>
        <dbReference type="Proteomes" id="UP000009168"/>
    </source>
</evidence>
<dbReference type="GeneID" id="7840074"/>
<name>I7M8J5_TETTS</name>
<keyword evidence="3" id="KW-1185">Reference proteome</keyword>
<reference evidence="3" key="1">
    <citation type="journal article" date="2006" name="PLoS Biol.">
        <title>Macronuclear genome sequence of the ciliate Tetrahymena thermophila, a model eukaryote.</title>
        <authorList>
            <person name="Eisen J.A."/>
            <person name="Coyne R.S."/>
            <person name="Wu M."/>
            <person name="Wu D."/>
            <person name="Thiagarajan M."/>
            <person name="Wortman J.R."/>
            <person name="Badger J.H."/>
            <person name="Ren Q."/>
            <person name="Amedeo P."/>
            <person name="Jones K.M."/>
            <person name="Tallon L.J."/>
            <person name="Delcher A.L."/>
            <person name="Salzberg S.L."/>
            <person name="Silva J.C."/>
            <person name="Haas B.J."/>
            <person name="Majoros W.H."/>
            <person name="Farzad M."/>
            <person name="Carlton J.M."/>
            <person name="Smith R.K. Jr."/>
            <person name="Garg J."/>
            <person name="Pearlman R.E."/>
            <person name="Karrer K.M."/>
            <person name="Sun L."/>
            <person name="Manning G."/>
            <person name="Elde N.C."/>
            <person name="Turkewitz A.P."/>
            <person name="Asai D.J."/>
            <person name="Wilkes D.E."/>
            <person name="Wang Y."/>
            <person name="Cai H."/>
            <person name="Collins K."/>
            <person name="Stewart B.A."/>
            <person name="Lee S.R."/>
            <person name="Wilamowska K."/>
            <person name="Weinberg Z."/>
            <person name="Ruzzo W.L."/>
            <person name="Wloga D."/>
            <person name="Gaertig J."/>
            <person name="Frankel J."/>
            <person name="Tsao C.-C."/>
            <person name="Gorovsky M.A."/>
            <person name="Keeling P.J."/>
            <person name="Waller R.F."/>
            <person name="Patron N.J."/>
            <person name="Cherry J.M."/>
            <person name="Stover N.A."/>
            <person name="Krieger C.J."/>
            <person name="del Toro C."/>
            <person name="Ryder H.F."/>
            <person name="Williamson S.C."/>
            <person name="Barbeau R.A."/>
            <person name="Hamilton E.P."/>
            <person name="Orias E."/>
        </authorList>
    </citation>
    <scope>NUCLEOTIDE SEQUENCE [LARGE SCALE GENOMIC DNA]</scope>
    <source>
        <strain evidence="3">SB210</strain>
    </source>
</reference>
<feature type="transmembrane region" description="Helical" evidence="1">
    <location>
        <begin position="429"/>
        <end position="450"/>
    </location>
</feature>
<dbReference type="EMBL" id="GG662651">
    <property type="protein sequence ID" value="EAR98300.3"/>
    <property type="molecule type" value="Genomic_DNA"/>
</dbReference>
<feature type="transmembrane region" description="Helical" evidence="1">
    <location>
        <begin position="57"/>
        <end position="79"/>
    </location>
</feature>
<dbReference type="RefSeq" id="XP_001018545.3">
    <property type="nucleotide sequence ID" value="XM_001018545.3"/>
</dbReference>
<dbReference type="InParanoid" id="I7M8J5"/>
<feature type="transmembrane region" description="Helical" evidence="1">
    <location>
        <begin position="124"/>
        <end position="147"/>
    </location>
</feature>
<organism evidence="2 3">
    <name type="scientific">Tetrahymena thermophila (strain SB210)</name>
    <dbReference type="NCBI Taxonomy" id="312017"/>
    <lineage>
        <taxon>Eukaryota</taxon>
        <taxon>Sar</taxon>
        <taxon>Alveolata</taxon>
        <taxon>Ciliophora</taxon>
        <taxon>Intramacronucleata</taxon>
        <taxon>Oligohymenophorea</taxon>
        <taxon>Hymenostomatida</taxon>
        <taxon>Tetrahymenina</taxon>
        <taxon>Tetrahymenidae</taxon>
        <taxon>Tetrahymena</taxon>
    </lineage>
</organism>
<dbReference type="AlphaFoldDB" id="I7M8J5"/>
<proteinExistence type="predicted"/>
<dbReference type="KEGG" id="tet:TTHERM_00285310"/>
<keyword evidence="1 2" id="KW-0812">Transmembrane</keyword>
<feature type="transmembrane region" description="Helical" evidence="1">
    <location>
        <begin position="228"/>
        <end position="248"/>
    </location>
</feature>
<dbReference type="Proteomes" id="UP000009168">
    <property type="component" value="Unassembled WGS sequence"/>
</dbReference>
<feature type="transmembrane region" description="Helical" evidence="1">
    <location>
        <begin position="99"/>
        <end position="117"/>
    </location>
</feature>
<feature type="transmembrane region" description="Helical" evidence="1">
    <location>
        <begin position="330"/>
        <end position="348"/>
    </location>
</feature>
<evidence type="ECO:0000313" key="2">
    <source>
        <dbReference type="EMBL" id="EAR98300.3"/>
    </source>
</evidence>